<proteinExistence type="predicted"/>
<keyword evidence="3" id="KW-1185">Reference proteome</keyword>
<evidence type="ECO:0000313" key="3">
    <source>
        <dbReference type="Proteomes" id="UP001152795"/>
    </source>
</evidence>
<accession>A0A6S7GKZ6</accession>
<comment type="caution">
    <text evidence="2">The sequence shown here is derived from an EMBL/GenBank/DDBJ whole genome shotgun (WGS) entry which is preliminary data.</text>
</comment>
<dbReference type="Proteomes" id="UP001152795">
    <property type="component" value="Unassembled WGS sequence"/>
</dbReference>
<reference evidence="2" key="1">
    <citation type="submission" date="2020-04" db="EMBL/GenBank/DDBJ databases">
        <authorList>
            <person name="Alioto T."/>
            <person name="Alioto T."/>
            <person name="Gomez Garrido J."/>
        </authorList>
    </citation>
    <scope>NUCLEOTIDE SEQUENCE</scope>
    <source>
        <strain evidence="2">A484AB</strain>
    </source>
</reference>
<dbReference type="AlphaFoldDB" id="A0A6S7GKZ6"/>
<organism evidence="2 3">
    <name type="scientific">Paramuricea clavata</name>
    <name type="common">Red gorgonian</name>
    <name type="synonym">Violescent sea-whip</name>
    <dbReference type="NCBI Taxonomy" id="317549"/>
    <lineage>
        <taxon>Eukaryota</taxon>
        <taxon>Metazoa</taxon>
        <taxon>Cnidaria</taxon>
        <taxon>Anthozoa</taxon>
        <taxon>Octocorallia</taxon>
        <taxon>Malacalcyonacea</taxon>
        <taxon>Plexauridae</taxon>
        <taxon>Paramuricea</taxon>
    </lineage>
</organism>
<dbReference type="EMBL" id="CACRXK020001646">
    <property type="protein sequence ID" value="CAB3990359.1"/>
    <property type="molecule type" value="Genomic_DNA"/>
</dbReference>
<feature type="compositionally biased region" description="Polar residues" evidence="1">
    <location>
        <begin position="60"/>
        <end position="71"/>
    </location>
</feature>
<sequence length="87" mass="9613">YKQCLPGSVLKNNTSTDQITLINNKVKFVNLTSDISCKAFNGKNAEPQLCPNSTTQNITLKAGKQQQSSADGNPRDKGQNAYYRRAY</sequence>
<feature type="non-terminal residue" evidence="2">
    <location>
        <position position="1"/>
    </location>
</feature>
<protein>
    <submittedName>
        <fullName evidence="2">Uncharacterized protein</fullName>
    </submittedName>
</protein>
<name>A0A6S7GKZ6_PARCT</name>
<feature type="region of interest" description="Disordered" evidence="1">
    <location>
        <begin position="60"/>
        <end position="87"/>
    </location>
</feature>
<gene>
    <name evidence="2" type="ORF">PACLA_8A021776</name>
</gene>
<evidence type="ECO:0000256" key="1">
    <source>
        <dbReference type="SAM" id="MobiDB-lite"/>
    </source>
</evidence>
<evidence type="ECO:0000313" key="2">
    <source>
        <dbReference type="EMBL" id="CAB3990359.1"/>
    </source>
</evidence>